<dbReference type="SMART" id="SM00382">
    <property type="entry name" value="AAA"/>
    <property type="match status" value="1"/>
</dbReference>
<feature type="compositionally biased region" description="Polar residues" evidence="1">
    <location>
        <begin position="73"/>
        <end position="102"/>
    </location>
</feature>
<dbReference type="Gene3D" id="3.40.50.300">
    <property type="entry name" value="P-loop containing nucleotide triphosphate hydrolases"/>
    <property type="match status" value="1"/>
</dbReference>
<dbReference type="Proteomes" id="UP000184073">
    <property type="component" value="Unassembled WGS sequence"/>
</dbReference>
<accession>A0A1L9P658</accession>
<evidence type="ECO:0000313" key="4">
    <source>
        <dbReference type="Proteomes" id="UP000184073"/>
    </source>
</evidence>
<dbReference type="InterPro" id="IPR003593">
    <property type="entry name" value="AAA+_ATPase"/>
</dbReference>
<dbReference type="CDD" id="cd19481">
    <property type="entry name" value="RecA-like_protease"/>
    <property type="match status" value="1"/>
</dbReference>
<sequence length="1027" mass="115972">MDESAGETGLQADASIHGPVDNGDWADSNDNSIAPDPAANEYIQTLEERLSKLERKIHDLEGVSPSYHGPAQSDETTTESDIGSVSSVQGDEQSKQIPSLPQSAKPMIPSLSKVGRFGFHNFLEGDDVFAIDVCSVKSPGRNNDDGSSRKFRDMGPSMDYKRGVEMFLDLKVPPTGDDVVVCIRINSMAILTLLHDIDPRVPIDGSPLLIDCPFLSLIHYHDKVKQILDRTRDELGLGSHSAVAASDIDAEQQESRHSAEELLRHMDPYMQFMDTEVLPKYRRLGFPETNTVNAKVRFSELPYLFRRDDDIYQPAATNALSEDFLEHQEVWRIHPDPISSFYRNSNEEFGCFSLDCYHIAFDGTSYVPIRQCLAIEEFEGERDVTSLSMYPIRFMPNHREILSELRNRGARFLEYISSKQVSYQGWALQQPDGHGNDRTYISSNLVVDFAETSRAHPEWSVNFNKTDWNESKPFVYPRDDQSTLWGLSRTTNKLVFKTHKTESLYGLSLSHEQTDILLQNHPFVLEYSKKQEDHPAIGQLQDEPKIQGHELVLLPKRLFAYALQDRKFVMLDIANAKSIAQTGDPFKELIISRSHKDMISSLVHAHFEKKQMEQLHGFYHTSQDIIHNKGRGLVILLHGVPGVGKSSTAEAVAQRWKRPLLAITCGDLGLEAADVEHSLKEIFRLAQLWDCILLLDEADVFLSQRSVSDLQRNSLVSVFLRVLEYYSGILFLTTNRVGHIDEAFMSRIHMSLYYPRLDLDQTVDIWRMNIDRLQSIEDERSEATGKPALTIVADEILAYAKKHFHARGPDRAWNGRQIRNAFQTAAALARYESDTSLNEANKNPHHVLARHFKTIARAGRGFEDYLRETRGKSDSDLAYDTKARADHIIESKYQTQPIISEAASGPGPSKYQGTYLNPNQDNHLSNIQAGGYQTAPQYNNLSSGQYTPNAYSQGRASPQQFHNAGTNPFISMNAGNPRHTTSSRSMTPQPPMESRGGNFSFERVEAPSIAMAQYQCHVPQDDDELSY</sequence>
<dbReference type="Pfam" id="PF23232">
    <property type="entry name" value="AAA_lid_13"/>
    <property type="match status" value="1"/>
</dbReference>
<dbReference type="InterPro" id="IPR054289">
    <property type="entry name" value="DUF7025"/>
</dbReference>
<organism evidence="3 4">
    <name type="scientific">Aspergillus versicolor CBS 583.65</name>
    <dbReference type="NCBI Taxonomy" id="1036611"/>
    <lineage>
        <taxon>Eukaryota</taxon>
        <taxon>Fungi</taxon>
        <taxon>Dikarya</taxon>
        <taxon>Ascomycota</taxon>
        <taxon>Pezizomycotina</taxon>
        <taxon>Eurotiomycetes</taxon>
        <taxon>Eurotiomycetidae</taxon>
        <taxon>Eurotiales</taxon>
        <taxon>Aspergillaceae</taxon>
        <taxon>Aspergillus</taxon>
        <taxon>Aspergillus subgen. Nidulantes</taxon>
    </lineage>
</organism>
<dbReference type="PANTHER" id="PTHR46411">
    <property type="entry name" value="FAMILY ATPASE, PUTATIVE-RELATED"/>
    <property type="match status" value="1"/>
</dbReference>
<feature type="region of interest" description="Disordered" evidence="1">
    <location>
        <begin position="974"/>
        <end position="994"/>
    </location>
</feature>
<dbReference type="InterPro" id="IPR056599">
    <property type="entry name" value="AAA_lid_fung"/>
</dbReference>
<dbReference type="InterPro" id="IPR027417">
    <property type="entry name" value="P-loop_NTPase"/>
</dbReference>
<dbReference type="VEuPathDB" id="FungiDB:ASPVEDRAFT_23903"/>
<reference evidence="4" key="1">
    <citation type="journal article" date="2017" name="Genome Biol.">
        <title>Comparative genomics reveals high biological diversity and specific adaptations in the industrially and medically important fungal genus Aspergillus.</title>
        <authorList>
            <person name="de Vries R.P."/>
            <person name="Riley R."/>
            <person name="Wiebenga A."/>
            <person name="Aguilar-Osorio G."/>
            <person name="Amillis S."/>
            <person name="Uchima C.A."/>
            <person name="Anderluh G."/>
            <person name="Asadollahi M."/>
            <person name="Askin M."/>
            <person name="Barry K."/>
            <person name="Battaglia E."/>
            <person name="Bayram O."/>
            <person name="Benocci T."/>
            <person name="Braus-Stromeyer S.A."/>
            <person name="Caldana C."/>
            <person name="Canovas D."/>
            <person name="Cerqueira G.C."/>
            <person name="Chen F."/>
            <person name="Chen W."/>
            <person name="Choi C."/>
            <person name="Clum A."/>
            <person name="Dos Santos R.A."/>
            <person name="Damasio A.R."/>
            <person name="Diallinas G."/>
            <person name="Emri T."/>
            <person name="Fekete E."/>
            <person name="Flipphi M."/>
            <person name="Freyberg S."/>
            <person name="Gallo A."/>
            <person name="Gournas C."/>
            <person name="Habgood R."/>
            <person name="Hainaut M."/>
            <person name="Harispe M.L."/>
            <person name="Henrissat B."/>
            <person name="Hilden K.S."/>
            <person name="Hope R."/>
            <person name="Hossain A."/>
            <person name="Karabika E."/>
            <person name="Karaffa L."/>
            <person name="Karanyi Z."/>
            <person name="Krasevec N."/>
            <person name="Kuo A."/>
            <person name="Kusch H."/>
            <person name="LaButti K."/>
            <person name="Lagendijk E.L."/>
            <person name="Lapidus A."/>
            <person name="Levasseur A."/>
            <person name="Lindquist E."/>
            <person name="Lipzen A."/>
            <person name="Logrieco A.F."/>
            <person name="MacCabe A."/>
            <person name="Maekelae M.R."/>
            <person name="Malavazi I."/>
            <person name="Melin P."/>
            <person name="Meyer V."/>
            <person name="Mielnichuk N."/>
            <person name="Miskei M."/>
            <person name="Molnar A.P."/>
            <person name="Mule G."/>
            <person name="Ngan C.Y."/>
            <person name="Orejas M."/>
            <person name="Orosz E."/>
            <person name="Ouedraogo J.P."/>
            <person name="Overkamp K.M."/>
            <person name="Park H.-S."/>
            <person name="Perrone G."/>
            <person name="Piumi F."/>
            <person name="Punt P.J."/>
            <person name="Ram A.F."/>
            <person name="Ramon A."/>
            <person name="Rauscher S."/>
            <person name="Record E."/>
            <person name="Riano-Pachon D.M."/>
            <person name="Robert V."/>
            <person name="Roehrig J."/>
            <person name="Ruller R."/>
            <person name="Salamov A."/>
            <person name="Salih N.S."/>
            <person name="Samson R.A."/>
            <person name="Sandor E."/>
            <person name="Sanguinetti M."/>
            <person name="Schuetze T."/>
            <person name="Sepcic K."/>
            <person name="Shelest E."/>
            <person name="Sherlock G."/>
            <person name="Sophianopoulou V."/>
            <person name="Squina F.M."/>
            <person name="Sun H."/>
            <person name="Susca A."/>
            <person name="Todd R.B."/>
            <person name="Tsang A."/>
            <person name="Unkles S.E."/>
            <person name="van de Wiele N."/>
            <person name="van Rossen-Uffink D."/>
            <person name="Oliveira J.V."/>
            <person name="Vesth T.C."/>
            <person name="Visser J."/>
            <person name="Yu J.-H."/>
            <person name="Zhou M."/>
            <person name="Andersen M.R."/>
            <person name="Archer D.B."/>
            <person name="Baker S.E."/>
            <person name="Benoit I."/>
            <person name="Brakhage A.A."/>
            <person name="Braus G.H."/>
            <person name="Fischer R."/>
            <person name="Frisvad J.C."/>
            <person name="Goldman G.H."/>
            <person name="Houbraken J."/>
            <person name="Oakley B."/>
            <person name="Pocsi I."/>
            <person name="Scazzocchio C."/>
            <person name="Seiboth B."/>
            <person name="vanKuyk P.A."/>
            <person name="Wortman J."/>
            <person name="Dyer P.S."/>
            <person name="Grigoriev I.V."/>
        </authorList>
    </citation>
    <scope>NUCLEOTIDE SEQUENCE [LARGE SCALE GENOMIC DNA]</scope>
    <source>
        <strain evidence="4">CBS 583.65</strain>
    </source>
</reference>
<dbReference type="GO" id="GO:0016887">
    <property type="term" value="F:ATP hydrolysis activity"/>
    <property type="evidence" value="ECO:0007669"/>
    <property type="project" value="InterPro"/>
</dbReference>
<dbReference type="PANTHER" id="PTHR46411:SF3">
    <property type="entry name" value="AAA+ ATPASE DOMAIN-CONTAINING PROTEIN"/>
    <property type="match status" value="1"/>
</dbReference>
<dbReference type="Pfam" id="PF00004">
    <property type="entry name" value="AAA"/>
    <property type="match status" value="1"/>
</dbReference>
<feature type="region of interest" description="Disordered" evidence="1">
    <location>
        <begin position="1"/>
        <end position="40"/>
    </location>
</feature>
<feature type="region of interest" description="Disordered" evidence="1">
    <location>
        <begin position="56"/>
        <end position="105"/>
    </location>
</feature>
<dbReference type="InterPro" id="IPR003959">
    <property type="entry name" value="ATPase_AAA_core"/>
</dbReference>
<dbReference type="Pfam" id="PF22942">
    <property type="entry name" value="DUF7025"/>
    <property type="match status" value="1"/>
</dbReference>
<dbReference type="STRING" id="1036611.A0A1L9P658"/>
<name>A0A1L9P658_ASPVE</name>
<protein>
    <recommendedName>
        <fullName evidence="2">AAA+ ATPase domain-containing protein</fullName>
    </recommendedName>
</protein>
<feature type="domain" description="AAA+ ATPase" evidence="2">
    <location>
        <begin position="631"/>
        <end position="758"/>
    </location>
</feature>
<evidence type="ECO:0000256" key="1">
    <source>
        <dbReference type="SAM" id="MobiDB-lite"/>
    </source>
</evidence>
<dbReference type="SUPFAM" id="SSF52540">
    <property type="entry name" value="P-loop containing nucleoside triphosphate hydrolases"/>
    <property type="match status" value="1"/>
</dbReference>
<dbReference type="GO" id="GO:0005524">
    <property type="term" value="F:ATP binding"/>
    <property type="evidence" value="ECO:0007669"/>
    <property type="project" value="InterPro"/>
</dbReference>
<dbReference type="AlphaFoldDB" id="A0A1L9P658"/>
<evidence type="ECO:0000313" key="3">
    <source>
        <dbReference type="EMBL" id="OJI96924.1"/>
    </source>
</evidence>
<feature type="compositionally biased region" description="Polar residues" evidence="1">
    <location>
        <begin position="974"/>
        <end position="987"/>
    </location>
</feature>
<evidence type="ECO:0000259" key="2">
    <source>
        <dbReference type="SMART" id="SM00382"/>
    </source>
</evidence>
<gene>
    <name evidence="3" type="ORF">ASPVEDRAFT_23903</name>
</gene>
<dbReference type="GeneID" id="63725120"/>
<keyword evidence="4" id="KW-1185">Reference proteome</keyword>
<dbReference type="RefSeq" id="XP_040662687.1">
    <property type="nucleotide sequence ID" value="XM_040809609.1"/>
</dbReference>
<dbReference type="EMBL" id="KV878125">
    <property type="protein sequence ID" value="OJI96924.1"/>
    <property type="molecule type" value="Genomic_DNA"/>
</dbReference>
<proteinExistence type="predicted"/>
<dbReference type="OrthoDB" id="10042665at2759"/>